<reference evidence="7" key="3">
    <citation type="submission" date="2025-09" db="UniProtKB">
        <authorList>
            <consortium name="Ensembl"/>
        </authorList>
    </citation>
    <scope>IDENTIFICATION</scope>
</reference>
<dbReference type="GO" id="GO:0043138">
    <property type="term" value="F:3'-5' DNA helicase activity"/>
    <property type="evidence" value="ECO:0007669"/>
    <property type="project" value="TreeGrafter"/>
</dbReference>
<dbReference type="InParanoid" id="A0A672ZVL5"/>
<dbReference type="Proteomes" id="UP000472271">
    <property type="component" value="Chromosome 22"/>
</dbReference>
<feature type="region of interest" description="Disordered" evidence="5">
    <location>
        <begin position="63"/>
        <end position="86"/>
    </location>
</feature>
<evidence type="ECO:0000313" key="7">
    <source>
        <dbReference type="Ensembl" id="ENSSORP00005021029.1"/>
    </source>
</evidence>
<sequence>MNRKRVTALDTSNETEDNAVSDDDFQNESVLIRRPITAEKHRVQQANAKRSAIRRRHQFLDEEAELLDDDDAADVSSDEEDGEDQNQSLEGFVVDNSHFSQGLNDSEMQGIYLKSVRSPAVRGKFKMSHRNHHNMDIFSQVPEVDETYAEDSFVVGSDEEELENSEEDDNEEEEGVELLPEESYVDGRRQYATRRRVFLHKARAGAETKAERPLVHRGGVKAKRARVIRVEDSSDEETEQVSEDASGTAGGRGVANLSSKSAEQEQKSTSFTSSTSTIASKVSLLSKAQRGATVPGSSSSSSLVPQPQMSTSRSPAPPGPVYILVDSRCLSGGVELMTSLRQRHSASVHICSLDGGYFIVSNRMAVERHSQSDLASMQNRKRLVDRVGGLQGLFERVCLIIEKDRTKPGEASRPFQRTRYYDSTVAALVRSGVRLLWSGGAEESAGLLAELAKLEQRKAQGITVPLEVKGQHRQQALQLYLSLPSVNYVHALNMSHNFGSVAQLINR</sequence>
<evidence type="ECO:0000256" key="3">
    <source>
        <dbReference type="ARBA" id="ARBA00022806"/>
    </source>
</evidence>
<dbReference type="Gene3D" id="3.40.50.10130">
    <property type="match status" value="1"/>
</dbReference>
<feature type="region of interest" description="Disordered" evidence="5">
    <location>
        <begin position="1"/>
        <end position="27"/>
    </location>
</feature>
<dbReference type="PANTHER" id="PTHR14025">
    <property type="entry name" value="FANCONI ANEMIA GROUP M FANCM FAMILY MEMBER"/>
    <property type="match status" value="1"/>
</dbReference>
<feature type="compositionally biased region" description="Acidic residues" evidence="5">
    <location>
        <begin position="233"/>
        <end position="242"/>
    </location>
</feature>
<feature type="compositionally biased region" description="Polar residues" evidence="5">
    <location>
        <begin position="303"/>
        <end position="314"/>
    </location>
</feature>
<proteinExistence type="predicted"/>
<feature type="region of interest" description="Disordered" evidence="5">
    <location>
        <begin position="226"/>
        <end position="274"/>
    </location>
</feature>
<evidence type="ECO:0000256" key="5">
    <source>
        <dbReference type="SAM" id="MobiDB-lite"/>
    </source>
</evidence>
<dbReference type="GO" id="GO:0036297">
    <property type="term" value="P:interstrand cross-link repair"/>
    <property type="evidence" value="ECO:0007669"/>
    <property type="project" value="TreeGrafter"/>
</dbReference>
<dbReference type="GO" id="GO:0016787">
    <property type="term" value="F:hydrolase activity"/>
    <property type="evidence" value="ECO:0007669"/>
    <property type="project" value="UniProtKB-KW"/>
</dbReference>
<dbReference type="Pfam" id="PF02732">
    <property type="entry name" value="ERCC4"/>
    <property type="match status" value="1"/>
</dbReference>
<keyword evidence="8" id="KW-1185">Reference proteome</keyword>
<dbReference type="GO" id="GO:0009378">
    <property type="term" value="F:four-way junction helicase activity"/>
    <property type="evidence" value="ECO:0007669"/>
    <property type="project" value="TreeGrafter"/>
</dbReference>
<keyword evidence="2" id="KW-0378">Hydrolase</keyword>
<feature type="compositionally biased region" description="Acidic residues" evidence="5">
    <location>
        <begin position="13"/>
        <end position="26"/>
    </location>
</feature>
<dbReference type="GO" id="GO:0000400">
    <property type="term" value="F:four-way junction DNA binding"/>
    <property type="evidence" value="ECO:0007669"/>
    <property type="project" value="TreeGrafter"/>
</dbReference>
<dbReference type="SUPFAM" id="SSF52980">
    <property type="entry name" value="Restriction endonuclease-like"/>
    <property type="match status" value="1"/>
</dbReference>
<protein>
    <recommendedName>
        <fullName evidence="6">ERCC4 domain-containing protein</fullName>
    </recommendedName>
</protein>
<dbReference type="Gene3D" id="1.10.150.20">
    <property type="entry name" value="5' to 3' exonuclease, C-terminal subdomain"/>
    <property type="match status" value="1"/>
</dbReference>
<dbReference type="GO" id="GO:0004518">
    <property type="term" value="F:nuclease activity"/>
    <property type="evidence" value="ECO:0007669"/>
    <property type="project" value="InterPro"/>
</dbReference>
<keyword evidence="1" id="KW-0547">Nucleotide-binding</keyword>
<feature type="compositionally biased region" description="Acidic residues" evidence="5">
    <location>
        <begin position="63"/>
        <end position="84"/>
    </location>
</feature>
<dbReference type="AlphaFoldDB" id="A0A672ZVL5"/>
<dbReference type="PANTHER" id="PTHR14025:SF20">
    <property type="entry name" value="FANCONI ANEMIA GROUP M PROTEIN"/>
    <property type="match status" value="1"/>
</dbReference>
<dbReference type="SMART" id="SM00891">
    <property type="entry name" value="ERCC4"/>
    <property type="match status" value="1"/>
</dbReference>
<evidence type="ECO:0000313" key="8">
    <source>
        <dbReference type="Proteomes" id="UP000472271"/>
    </source>
</evidence>
<feature type="region of interest" description="Disordered" evidence="5">
    <location>
        <begin position="289"/>
        <end position="318"/>
    </location>
</feature>
<evidence type="ECO:0000256" key="4">
    <source>
        <dbReference type="ARBA" id="ARBA00022840"/>
    </source>
</evidence>
<evidence type="ECO:0000256" key="2">
    <source>
        <dbReference type="ARBA" id="ARBA00022801"/>
    </source>
</evidence>
<name>A0A672ZVL5_9TELE</name>
<keyword evidence="3" id="KW-0347">Helicase</keyword>
<feature type="compositionally biased region" description="Acidic residues" evidence="5">
    <location>
        <begin position="157"/>
        <end position="178"/>
    </location>
</feature>
<feature type="domain" description="ERCC4" evidence="6">
    <location>
        <begin position="322"/>
        <end position="405"/>
    </location>
</feature>
<evidence type="ECO:0000259" key="6">
    <source>
        <dbReference type="SMART" id="SM00891"/>
    </source>
</evidence>
<dbReference type="Ensembl" id="ENSSORT00005021656.1">
    <property type="protein sequence ID" value="ENSSORP00005021029.1"/>
    <property type="gene ID" value="ENSSORG00005010264.1"/>
</dbReference>
<dbReference type="GO" id="GO:0005524">
    <property type="term" value="F:ATP binding"/>
    <property type="evidence" value="ECO:0007669"/>
    <property type="project" value="UniProtKB-KW"/>
</dbReference>
<feature type="region of interest" description="Disordered" evidence="5">
    <location>
        <begin position="156"/>
        <end position="178"/>
    </location>
</feature>
<organism evidence="7 8">
    <name type="scientific">Sphaeramia orbicularis</name>
    <name type="common">orbiculate cardinalfish</name>
    <dbReference type="NCBI Taxonomy" id="375764"/>
    <lineage>
        <taxon>Eukaryota</taxon>
        <taxon>Metazoa</taxon>
        <taxon>Chordata</taxon>
        <taxon>Craniata</taxon>
        <taxon>Vertebrata</taxon>
        <taxon>Euteleostomi</taxon>
        <taxon>Actinopterygii</taxon>
        <taxon>Neopterygii</taxon>
        <taxon>Teleostei</taxon>
        <taxon>Neoteleostei</taxon>
        <taxon>Acanthomorphata</taxon>
        <taxon>Gobiaria</taxon>
        <taxon>Kurtiformes</taxon>
        <taxon>Apogonoidei</taxon>
        <taxon>Apogonidae</taxon>
        <taxon>Apogoninae</taxon>
        <taxon>Sphaeramia</taxon>
    </lineage>
</organism>
<evidence type="ECO:0000256" key="1">
    <source>
        <dbReference type="ARBA" id="ARBA00022741"/>
    </source>
</evidence>
<dbReference type="InterPro" id="IPR011335">
    <property type="entry name" value="Restrct_endonuc-II-like"/>
</dbReference>
<dbReference type="GO" id="GO:0045003">
    <property type="term" value="P:double-strand break repair via synthesis-dependent strand annealing"/>
    <property type="evidence" value="ECO:0007669"/>
    <property type="project" value="TreeGrafter"/>
</dbReference>
<keyword evidence="4" id="KW-0067">ATP-binding</keyword>
<reference evidence="7" key="1">
    <citation type="submission" date="2019-06" db="EMBL/GenBank/DDBJ databases">
        <authorList>
            <consortium name="Wellcome Sanger Institute Data Sharing"/>
        </authorList>
    </citation>
    <scope>NUCLEOTIDE SEQUENCE [LARGE SCALE GENOMIC DNA]</scope>
</reference>
<dbReference type="InterPro" id="IPR006166">
    <property type="entry name" value="ERCC4_domain"/>
</dbReference>
<accession>A0A672ZVL5</accession>
<reference evidence="7" key="2">
    <citation type="submission" date="2025-08" db="UniProtKB">
        <authorList>
            <consortium name="Ensembl"/>
        </authorList>
    </citation>
    <scope>IDENTIFICATION</scope>
</reference>